<name>A0ABM8DYB6_9MICO</name>
<evidence type="ECO:0008006" key="5">
    <source>
        <dbReference type="Google" id="ProtNLM"/>
    </source>
</evidence>
<sequence length="104" mass="10720">MAAVGKDRAAREARERARVYQARQQLHEGQQRRRTRDNVIAGVAGSVLILAVLGAQTLYFTAGPGTPTPTPSATAPVATPTPTSTETATPAPTGSATPSPTVTP</sequence>
<evidence type="ECO:0000256" key="1">
    <source>
        <dbReference type="SAM" id="MobiDB-lite"/>
    </source>
</evidence>
<feature type="compositionally biased region" description="Basic and acidic residues" evidence="1">
    <location>
        <begin position="1"/>
        <end position="18"/>
    </location>
</feature>
<feature type="region of interest" description="Disordered" evidence="1">
    <location>
        <begin position="1"/>
        <end position="36"/>
    </location>
</feature>
<organism evidence="3 4">
    <name type="scientific">Microbacterium terricola</name>
    <dbReference type="NCBI Taxonomy" id="344163"/>
    <lineage>
        <taxon>Bacteria</taxon>
        <taxon>Bacillati</taxon>
        <taxon>Actinomycetota</taxon>
        <taxon>Actinomycetes</taxon>
        <taxon>Micrococcales</taxon>
        <taxon>Microbacteriaceae</taxon>
        <taxon>Microbacterium</taxon>
    </lineage>
</organism>
<keyword evidence="2" id="KW-1133">Transmembrane helix</keyword>
<accession>A0ABM8DYB6</accession>
<reference evidence="3 4" key="1">
    <citation type="submission" date="2022-12" db="EMBL/GenBank/DDBJ databases">
        <title>Microbacterium terricola strain KV-448 chromosome, complete genome.</title>
        <authorList>
            <person name="Oshima T."/>
            <person name="Moriya T."/>
            <person name="Bessho Y."/>
        </authorList>
    </citation>
    <scope>NUCLEOTIDE SEQUENCE [LARGE SCALE GENOMIC DNA]</scope>
    <source>
        <strain evidence="3 4">KV-448</strain>
    </source>
</reference>
<evidence type="ECO:0000313" key="3">
    <source>
        <dbReference type="EMBL" id="BDV30604.1"/>
    </source>
</evidence>
<dbReference type="EMBL" id="AP027141">
    <property type="protein sequence ID" value="BDV30604.1"/>
    <property type="molecule type" value="Genomic_DNA"/>
</dbReference>
<gene>
    <name evidence="3" type="ORF">Microterr_12640</name>
</gene>
<keyword evidence="2" id="KW-0472">Membrane</keyword>
<feature type="region of interest" description="Disordered" evidence="1">
    <location>
        <begin position="61"/>
        <end position="104"/>
    </location>
</feature>
<protein>
    <recommendedName>
        <fullName evidence="5">Dioxygenase</fullName>
    </recommendedName>
</protein>
<dbReference type="Proteomes" id="UP001317779">
    <property type="component" value="Chromosome"/>
</dbReference>
<dbReference type="RefSeq" id="WP_263795511.1">
    <property type="nucleotide sequence ID" value="NZ_AP027141.1"/>
</dbReference>
<keyword evidence="4" id="KW-1185">Reference proteome</keyword>
<evidence type="ECO:0000256" key="2">
    <source>
        <dbReference type="SAM" id="Phobius"/>
    </source>
</evidence>
<keyword evidence="2" id="KW-0812">Transmembrane</keyword>
<evidence type="ECO:0000313" key="4">
    <source>
        <dbReference type="Proteomes" id="UP001317779"/>
    </source>
</evidence>
<feature type="transmembrane region" description="Helical" evidence="2">
    <location>
        <begin position="39"/>
        <end position="62"/>
    </location>
</feature>
<proteinExistence type="predicted"/>